<name>E0NS62_9BACT</name>
<sequence length="97" mass="11523">MIADENALVQFTTRIRQMILRHEEISQEKKQLRIAVEEKEAQIAELTRQIEHLQHEYNSLKMARMIEITDDDMETSKKKISKLIRDINKCITLLSEK</sequence>
<evidence type="ECO:0000256" key="1">
    <source>
        <dbReference type="SAM" id="Coils"/>
    </source>
</evidence>
<keyword evidence="3" id="KW-1185">Reference proteome</keyword>
<dbReference type="Proteomes" id="UP000004394">
    <property type="component" value="Unassembled WGS sequence"/>
</dbReference>
<feature type="coiled-coil region" evidence="1">
    <location>
        <begin position="22"/>
        <end position="63"/>
    </location>
</feature>
<dbReference type="AlphaFoldDB" id="E0NS62"/>
<protein>
    <submittedName>
        <fullName evidence="2">Uncharacterized protein</fullName>
    </submittedName>
</protein>
<organism evidence="2 3">
    <name type="scientific">Hoylesella marshii DSM 16973 = JCM 13450</name>
    <dbReference type="NCBI Taxonomy" id="862515"/>
    <lineage>
        <taxon>Bacteria</taxon>
        <taxon>Pseudomonadati</taxon>
        <taxon>Bacteroidota</taxon>
        <taxon>Bacteroidia</taxon>
        <taxon>Bacteroidales</taxon>
        <taxon>Prevotellaceae</taxon>
        <taxon>Hoylesella</taxon>
    </lineage>
</organism>
<dbReference type="EMBL" id="AEEI01000034">
    <property type="protein sequence ID" value="EFM02025.1"/>
    <property type="molecule type" value="Genomic_DNA"/>
</dbReference>
<keyword evidence="1" id="KW-0175">Coiled coil</keyword>
<dbReference type="BioCyc" id="PMAR862515-HMP:GMOO-1029-MONOMER"/>
<comment type="caution">
    <text evidence="2">The sequence shown here is derived from an EMBL/GenBank/DDBJ whole genome shotgun (WGS) entry which is preliminary data.</text>
</comment>
<evidence type="ECO:0000313" key="3">
    <source>
        <dbReference type="Proteomes" id="UP000004394"/>
    </source>
</evidence>
<gene>
    <name evidence="2" type="ORF">HMPREF0658_1013</name>
</gene>
<dbReference type="HOGENOM" id="CLU_146561_0_1_10"/>
<proteinExistence type="predicted"/>
<dbReference type="eggNOG" id="ENOG5033ANW">
    <property type="taxonomic scope" value="Bacteria"/>
</dbReference>
<accession>E0NS62</accession>
<dbReference type="RefSeq" id="WP_006948957.1">
    <property type="nucleotide sequence ID" value="NZ_BAJI01000011.1"/>
</dbReference>
<evidence type="ECO:0000313" key="2">
    <source>
        <dbReference type="EMBL" id="EFM02025.1"/>
    </source>
</evidence>
<dbReference type="STRING" id="862515.HMPREF0658_1013"/>
<reference evidence="2" key="1">
    <citation type="submission" date="2010-07" db="EMBL/GenBank/DDBJ databases">
        <authorList>
            <person name="Muzny D."/>
            <person name="Qin X."/>
            <person name="Deng J."/>
            <person name="Jiang H."/>
            <person name="Liu Y."/>
            <person name="Qu J."/>
            <person name="Song X.-Z."/>
            <person name="Zhang L."/>
            <person name="Thornton R."/>
            <person name="Coyle M."/>
            <person name="Francisco L."/>
            <person name="Jackson L."/>
            <person name="Javaid M."/>
            <person name="Korchina V."/>
            <person name="Kovar C."/>
            <person name="Mata R."/>
            <person name="Mathew T."/>
            <person name="Ngo R."/>
            <person name="Nguyen L."/>
            <person name="Nguyen N."/>
            <person name="Okwuonu G."/>
            <person name="Ongeri F."/>
            <person name="Pham C."/>
            <person name="Simmons D."/>
            <person name="Wilczek-Boney K."/>
            <person name="Hale W."/>
            <person name="Jakkamsetti A."/>
            <person name="Pham P."/>
            <person name="Ruth R."/>
            <person name="San Lucas F."/>
            <person name="Warren J."/>
            <person name="Zhang J."/>
            <person name="Zhao Z."/>
            <person name="Zhou C."/>
            <person name="Zhu D."/>
            <person name="Lee S."/>
            <person name="Bess C."/>
            <person name="Blankenburg K."/>
            <person name="Forbes L."/>
            <person name="Fu Q."/>
            <person name="Gubbala S."/>
            <person name="Hirani K."/>
            <person name="Jayaseelan J.C."/>
            <person name="Lara F."/>
            <person name="Munidasa M."/>
            <person name="Palculict T."/>
            <person name="Patil S."/>
            <person name="Pu L.-L."/>
            <person name="Saada N."/>
            <person name="Tang L."/>
            <person name="Weissenberger G."/>
            <person name="Zhu Y."/>
            <person name="Hemphill L."/>
            <person name="Shang Y."/>
            <person name="Youmans B."/>
            <person name="Ayvaz T."/>
            <person name="Ross M."/>
            <person name="Santibanez J."/>
            <person name="Aqrawi P."/>
            <person name="Gross S."/>
            <person name="Joshi V."/>
            <person name="Fowler G."/>
            <person name="Nazareth L."/>
            <person name="Reid J."/>
            <person name="Worley K."/>
            <person name="Petrosino J."/>
            <person name="Highlander S."/>
            <person name="Gibbs R."/>
        </authorList>
    </citation>
    <scope>NUCLEOTIDE SEQUENCE [LARGE SCALE GENOMIC DNA]</scope>
    <source>
        <strain evidence="2">DSM 16973</strain>
    </source>
</reference>
<dbReference type="OrthoDB" id="1467932at2"/>